<dbReference type="GO" id="GO:0003824">
    <property type="term" value="F:catalytic activity"/>
    <property type="evidence" value="ECO:0007669"/>
    <property type="project" value="InterPro"/>
</dbReference>
<dbReference type="PANTHER" id="PTHR43798">
    <property type="entry name" value="MONOACYLGLYCEROL LIPASE"/>
    <property type="match status" value="1"/>
</dbReference>
<evidence type="ECO:0000256" key="1">
    <source>
        <dbReference type="SAM" id="MobiDB-lite"/>
    </source>
</evidence>
<dbReference type="HOGENOM" id="CLU_020336_12_0_1"/>
<dbReference type="EMBL" id="CH408033">
    <property type="protein sequence ID" value="EAQ86362.1"/>
    <property type="molecule type" value="Genomic_DNA"/>
</dbReference>
<dbReference type="InterPro" id="IPR000639">
    <property type="entry name" value="Epox_hydrolase-like"/>
</dbReference>
<dbReference type="InterPro" id="IPR000073">
    <property type="entry name" value="AB_hydrolase_1"/>
</dbReference>
<proteinExistence type="predicted"/>
<feature type="compositionally biased region" description="Low complexity" evidence="1">
    <location>
        <begin position="24"/>
        <end position="33"/>
    </location>
</feature>
<dbReference type="InParanoid" id="Q2GWN9"/>
<reference evidence="4" key="1">
    <citation type="journal article" date="2015" name="Genome Announc.">
        <title>Draft genome sequence of the cellulolytic fungus Chaetomium globosum.</title>
        <authorList>
            <person name="Cuomo C.A."/>
            <person name="Untereiner W.A."/>
            <person name="Ma L.-J."/>
            <person name="Grabherr M."/>
            <person name="Birren B.W."/>
        </authorList>
    </citation>
    <scope>NUCLEOTIDE SEQUENCE [LARGE SCALE GENOMIC DNA]</scope>
    <source>
        <strain evidence="4">ATCC 6205 / CBS 148.51 / DSM 1962 / NBRC 6347 / NRRL 1970</strain>
    </source>
</reference>
<feature type="compositionally biased region" description="Low complexity" evidence="1">
    <location>
        <begin position="1"/>
        <end position="12"/>
    </location>
</feature>
<dbReference type="ESTHER" id="chagb-q2gwn9">
    <property type="family name" value="Haloperoxidase"/>
</dbReference>
<dbReference type="PRINTS" id="PR00412">
    <property type="entry name" value="EPOXHYDRLASE"/>
</dbReference>
<evidence type="ECO:0000313" key="3">
    <source>
        <dbReference type="EMBL" id="EAQ86362.1"/>
    </source>
</evidence>
<dbReference type="InterPro" id="IPR029058">
    <property type="entry name" value="AB_hydrolase_fold"/>
</dbReference>
<feature type="region of interest" description="Disordered" evidence="1">
    <location>
        <begin position="1"/>
        <end position="33"/>
    </location>
</feature>
<dbReference type="OMA" id="GHVIMAE"/>
<dbReference type="GO" id="GO:0016020">
    <property type="term" value="C:membrane"/>
    <property type="evidence" value="ECO:0007669"/>
    <property type="project" value="TreeGrafter"/>
</dbReference>
<protein>
    <recommendedName>
        <fullName evidence="2">AB hydrolase-1 domain-containing protein</fullName>
    </recommendedName>
</protein>
<feature type="domain" description="AB hydrolase-1" evidence="2">
    <location>
        <begin position="50"/>
        <end position="290"/>
    </location>
</feature>
<evidence type="ECO:0000259" key="2">
    <source>
        <dbReference type="Pfam" id="PF00561"/>
    </source>
</evidence>
<dbReference type="eggNOG" id="KOG4178">
    <property type="taxonomic scope" value="Eukaryota"/>
</dbReference>
<gene>
    <name evidence="3" type="ORF">CHGG_07615</name>
</gene>
<dbReference type="SUPFAM" id="SSF53474">
    <property type="entry name" value="alpha/beta-Hydrolases"/>
    <property type="match status" value="1"/>
</dbReference>
<sequence length="303" mass="33970">MRFLTPSSAYSTPSPPSPCPPHTPSETPSTLTTRDGIRLTYTQTGPRSGPPILFITGWRQAAIEWRKQSAYFSAAGFRVTTFDLRGHGESEESYFGYRISRFAADLDDLLTHLNLHQVAIAGHSMGCSVAWAWWDQYPASRKRVAKFVFVDQPAAMVKNPAWSDEYAAEISSIFTPLELFGLANDMSAQLEPLVRGMFTPAVSETDLQWVLEQNRKMSDENSAALLVDHAFADWRDVLPRITAKSLVLAGEVSVFPPRGVEWVAQQIPGAESYTFTEAEKGSHFVFWENPERFNEVVEAFLRK</sequence>
<feature type="compositionally biased region" description="Pro residues" evidence="1">
    <location>
        <begin position="13"/>
        <end position="23"/>
    </location>
</feature>
<keyword evidence="4" id="KW-1185">Reference proteome</keyword>
<dbReference type="RefSeq" id="XP_001225271.1">
    <property type="nucleotide sequence ID" value="XM_001225270.1"/>
</dbReference>
<dbReference type="GeneID" id="4394238"/>
<organism evidence="3 4">
    <name type="scientific">Chaetomium globosum (strain ATCC 6205 / CBS 148.51 / DSM 1962 / NBRC 6347 / NRRL 1970)</name>
    <name type="common">Soil fungus</name>
    <dbReference type="NCBI Taxonomy" id="306901"/>
    <lineage>
        <taxon>Eukaryota</taxon>
        <taxon>Fungi</taxon>
        <taxon>Dikarya</taxon>
        <taxon>Ascomycota</taxon>
        <taxon>Pezizomycotina</taxon>
        <taxon>Sordariomycetes</taxon>
        <taxon>Sordariomycetidae</taxon>
        <taxon>Sordariales</taxon>
        <taxon>Chaetomiaceae</taxon>
        <taxon>Chaetomium</taxon>
    </lineage>
</organism>
<dbReference type="PANTHER" id="PTHR43798:SF33">
    <property type="entry name" value="HYDROLASE, PUTATIVE (AFU_ORTHOLOGUE AFUA_2G14860)-RELATED"/>
    <property type="match status" value="1"/>
</dbReference>
<accession>Q2GWN9</accession>
<dbReference type="Gene3D" id="3.40.50.1820">
    <property type="entry name" value="alpha/beta hydrolase"/>
    <property type="match status" value="1"/>
</dbReference>
<dbReference type="OrthoDB" id="10249433at2759"/>
<dbReference type="Pfam" id="PF00561">
    <property type="entry name" value="Abhydrolase_1"/>
    <property type="match status" value="1"/>
</dbReference>
<dbReference type="VEuPathDB" id="FungiDB:CHGG_07615"/>
<dbReference type="AlphaFoldDB" id="Q2GWN9"/>
<dbReference type="Proteomes" id="UP000001056">
    <property type="component" value="Unassembled WGS sequence"/>
</dbReference>
<dbReference type="InterPro" id="IPR050266">
    <property type="entry name" value="AB_hydrolase_sf"/>
</dbReference>
<name>Q2GWN9_CHAGB</name>
<evidence type="ECO:0000313" key="4">
    <source>
        <dbReference type="Proteomes" id="UP000001056"/>
    </source>
</evidence>
<dbReference type="STRING" id="306901.Q2GWN9"/>